<name>A0ACB9D098_CICIN</name>
<dbReference type="Proteomes" id="UP001055811">
    <property type="component" value="Linkage Group LG05"/>
</dbReference>
<dbReference type="EMBL" id="CM042013">
    <property type="protein sequence ID" value="KAI3739833.1"/>
    <property type="molecule type" value="Genomic_DNA"/>
</dbReference>
<organism evidence="1 2">
    <name type="scientific">Cichorium intybus</name>
    <name type="common">Chicory</name>
    <dbReference type="NCBI Taxonomy" id="13427"/>
    <lineage>
        <taxon>Eukaryota</taxon>
        <taxon>Viridiplantae</taxon>
        <taxon>Streptophyta</taxon>
        <taxon>Embryophyta</taxon>
        <taxon>Tracheophyta</taxon>
        <taxon>Spermatophyta</taxon>
        <taxon>Magnoliopsida</taxon>
        <taxon>eudicotyledons</taxon>
        <taxon>Gunneridae</taxon>
        <taxon>Pentapetalae</taxon>
        <taxon>asterids</taxon>
        <taxon>campanulids</taxon>
        <taxon>Asterales</taxon>
        <taxon>Asteraceae</taxon>
        <taxon>Cichorioideae</taxon>
        <taxon>Cichorieae</taxon>
        <taxon>Cichoriinae</taxon>
        <taxon>Cichorium</taxon>
    </lineage>
</organism>
<sequence>MNWHDVDQSPQKEDKAFQQAMNLAVSEFMDVSFSKTFIVSIYFHAKSWLPARSVVMECLATRKNIDSSGEMMLLTSSCPDDRNNKWRVQAVAVSPDKFESREALPSQWRGLTNDHLFEVAGISGCVFVHSSGFIGGKKSYEVMSSTVAKKKDSLRTQGRKLVRRNTGETSSNGDNDTFTQGMDSAESEEVVSAMESLSSEKKNSDTRLIYPNISDSASSGSDSSQDPKVTQSFTLSDSKNENEE</sequence>
<reference evidence="2" key="1">
    <citation type="journal article" date="2022" name="Mol. Ecol. Resour.">
        <title>The genomes of chicory, endive, great burdock and yacon provide insights into Asteraceae palaeo-polyploidization history and plant inulin production.</title>
        <authorList>
            <person name="Fan W."/>
            <person name="Wang S."/>
            <person name="Wang H."/>
            <person name="Wang A."/>
            <person name="Jiang F."/>
            <person name="Liu H."/>
            <person name="Zhao H."/>
            <person name="Xu D."/>
            <person name="Zhang Y."/>
        </authorList>
    </citation>
    <scope>NUCLEOTIDE SEQUENCE [LARGE SCALE GENOMIC DNA]</scope>
    <source>
        <strain evidence="2">cv. Punajuju</strain>
    </source>
</reference>
<keyword evidence="2" id="KW-1185">Reference proteome</keyword>
<evidence type="ECO:0000313" key="1">
    <source>
        <dbReference type="EMBL" id="KAI3739833.1"/>
    </source>
</evidence>
<protein>
    <submittedName>
        <fullName evidence="1">Uncharacterized protein</fullName>
    </submittedName>
</protein>
<comment type="caution">
    <text evidence="1">The sequence shown here is derived from an EMBL/GenBank/DDBJ whole genome shotgun (WGS) entry which is preliminary data.</text>
</comment>
<proteinExistence type="predicted"/>
<accession>A0ACB9D098</accession>
<gene>
    <name evidence="1" type="ORF">L2E82_30245</name>
</gene>
<evidence type="ECO:0000313" key="2">
    <source>
        <dbReference type="Proteomes" id="UP001055811"/>
    </source>
</evidence>
<reference evidence="1 2" key="2">
    <citation type="journal article" date="2022" name="Mol. Ecol. Resour.">
        <title>The genomes of chicory, endive, great burdock and yacon provide insights into Asteraceae paleo-polyploidization history and plant inulin production.</title>
        <authorList>
            <person name="Fan W."/>
            <person name="Wang S."/>
            <person name="Wang H."/>
            <person name="Wang A."/>
            <person name="Jiang F."/>
            <person name="Liu H."/>
            <person name="Zhao H."/>
            <person name="Xu D."/>
            <person name="Zhang Y."/>
        </authorList>
    </citation>
    <scope>NUCLEOTIDE SEQUENCE [LARGE SCALE GENOMIC DNA]</scope>
    <source>
        <strain evidence="2">cv. Punajuju</strain>
        <tissue evidence="1">Leaves</tissue>
    </source>
</reference>